<reference evidence="1" key="1">
    <citation type="journal article" date="2019" name="Sci. Rep.">
        <title>Draft genome of Tanacetum cinerariifolium, the natural source of mosquito coil.</title>
        <authorList>
            <person name="Yamashiro T."/>
            <person name="Shiraishi A."/>
            <person name="Satake H."/>
            <person name="Nakayama K."/>
        </authorList>
    </citation>
    <scope>NUCLEOTIDE SEQUENCE</scope>
</reference>
<accession>A0A6L2LNM1</accession>
<dbReference type="GO" id="GO:0008233">
    <property type="term" value="F:peptidase activity"/>
    <property type="evidence" value="ECO:0007669"/>
    <property type="project" value="UniProtKB-KW"/>
</dbReference>
<keyword evidence="1" id="KW-0645">Protease</keyword>
<evidence type="ECO:0000313" key="1">
    <source>
        <dbReference type="EMBL" id="GEU62577.1"/>
    </source>
</evidence>
<sequence length="261" mass="30576">MTSLRTETCLVFTRLSERCCMDQDMVGLYTINPCLFRTCCGDCDWWFSLILGGPRMFLLCNSSECSSLTTVPTSIQASKKRKKTAKAPVEQSNVEKEKANIRKRLHLSKEDMDDRSEPVKKVYYRWMAYEDCAMPQFVTFKKEIFWDVDEFTLLINPTDIIEFLMGEKLRTNILALFSRVHVLLIICPNHERGFILDSFKVVGRLSWELPIVNLQEDTWDYRFYVMNWVLYFGLKYHHDHFLNTGGKRSLDLGELDVVFNA</sequence>
<gene>
    <name evidence="1" type="ORF">Tci_034555</name>
</gene>
<proteinExistence type="predicted"/>
<dbReference type="GO" id="GO:0006508">
    <property type="term" value="P:proteolysis"/>
    <property type="evidence" value="ECO:0007669"/>
    <property type="project" value="UniProtKB-KW"/>
</dbReference>
<organism evidence="1">
    <name type="scientific">Tanacetum cinerariifolium</name>
    <name type="common">Dalmatian daisy</name>
    <name type="synonym">Chrysanthemum cinerariifolium</name>
    <dbReference type="NCBI Taxonomy" id="118510"/>
    <lineage>
        <taxon>Eukaryota</taxon>
        <taxon>Viridiplantae</taxon>
        <taxon>Streptophyta</taxon>
        <taxon>Embryophyta</taxon>
        <taxon>Tracheophyta</taxon>
        <taxon>Spermatophyta</taxon>
        <taxon>Magnoliopsida</taxon>
        <taxon>eudicotyledons</taxon>
        <taxon>Gunneridae</taxon>
        <taxon>Pentapetalae</taxon>
        <taxon>asterids</taxon>
        <taxon>campanulids</taxon>
        <taxon>Asterales</taxon>
        <taxon>Asteraceae</taxon>
        <taxon>Asteroideae</taxon>
        <taxon>Anthemideae</taxon>
        <taxon>Anthemidinae</taxon>
        <taxon>Tanacetum</taxon>
    </lineage>
</organism>
<dbReference type="AlphaFoldDB" id="A0A6L2LNM1"/>
<dbReference type="EMBL" id="BKCJ010004698">
    <property type="protein sequence ID" value="GEU62577.1"/>
    <property type="molecule type" value="Genomic_DNA"/>
</dbReference>
<name>A0A6L2LNM1_TANCI</name>
<protein>
    <submittedName>
        <fullName evidence="1">Ulp1 protease family, C-terminal catalytic domain-containing protein</fullName>
    </submittedName>
</protein>
<keyword evidence="1" id="KW-0378">Hydrolase</keyword>
<comment type="caution">
    <text evidence="1">The sequence shown here is derived from an EMBL/GenBank/DDBJ whole genome shotgun (WGS) entry which is preliminary data.</text>
</comment>